<sequence>MVARRMTPEARRAEILGIAQAVIAEEGYRGLTLRELARRCGMSAPGLMHYFPDMPTLLTAVLARRDETDMAEFWARGQTYENVLEVIDAMIVYYAERPAELSNFIRLEAEALDPRHPAHDYFLSRNNQSFDELRPYVERDYDDPDAVLVVLRLIVDGLRMRLLRDPDRVDLGADWRAVRDTLPVFLARQPPAADRVTSEGRP</sequence>
<dbReference type="InterPro" id="IPR036271">
    <property type="entry name" value="Tet_transcr_reg_TetR-rel_C_sf"/>
</dbReference>
<keyword evidence="3" id="KW-0804">Transcription</keyword>
<dbReference type="PROSITE" id="PS50977">
    <property type="entry name" value="HTH_TETR_2"/>
    <property type="match status" value="1"/>
</dbReference>
<dbReference type="PANTHER" id="PTHR30055">
    <property type="entry name" value="HTH-TYPE TRANSCRIPTIONAL REGULATOR RUTR"/>
    <property type="match status" value="1"/>
</dbReference>
<name>A0ABT0UFV8_9ACTN</name>
<dbReference type="InterPro" id="IPR009057">
    <property type="entry name" value="Homeodomain-like_sf"/>
</dbReference>
<feature type="DNA-binding region" description="H-T-H motif" evidence="4">
    <location>
        <begin position="32"/>
        <end position="51"/>
    </location>
</feature>
<dbReference type="RefSeq" id="WP_250917634.1">
    <property type="nucleotide sequence ID" value="NZ_JAMQAW010000002.1"/>
</dbReference>
<evidence type="ECO:0000256" key="3">
    <source>
        <dbReference type="ARBA" id="ARBA00023163"/>
    </source>
</evidence>
<dbReference type="Gene3D" id="1.10.357.10">
    <property type="entry name" value="Tetracycline Repressor, domain 2"/>
    <property type="match status" value="1"/>
</dbReference>
<keyword evidence="1" id="KW-0805">Transcription regulation</keyword>
<evidence type="ECO:0000256" key="1">
    <source>
        <dbReference type="ARBA" id="ARBA00023015"/>
    </source>
</evidence>
<keyword evidence="7" id="KW-1185">Reference proteome</keyword>
<proteinExistence type="predicted"/>
<evidence type="ECO:0000259" key="5">
    <source>
        <dbReference type="PROSITE" id="PS50977"/>
    </source>
</evidence>
<dbReference type="SUPFAM" id="SSF48498">
    <property type="entry name" value="Tetracyclin repressor-like, C-terminal domain"/>
    <property type="match status" value="1"/>
</dbReference>
<gene>
    <name evidence="6" type="ORF">NBG84_02975</name>
</gene>
<dbReference type="Pfam" id="PF00440">
    <property type="entry name" value="TetR_N"/>
    <property type="match status" value="1"/>
</dbReference>
<evidence type="ECO:0000313" key="6">
    <source>
        <dbReference type="EMBL" id="MCM2387285.1"/>
    </source>
</evidence>
<dbReference type="InterPro" id="IPR050109">
    <property type="entry name" value="HTH-type_TetR-like_transc_reg"/>
</dbReference>
<evidence type="ECO:0000313" key="7">
    <source>
        <dbReference type="Proteomes" id="UP001431429"/>
    </source>
</evidence>
<dbReference type="PANTHER" id="PTHR30055:SF234">
    <property type="entry name" value="HTH-TYPE TRANSCRIPTIONAL REGULATOR BETI"/>
    <property type="match status" value="1"/>
</dbReference>
<dbReference type="SUPFAM" id="SSF46689">
    <property type="entry name" value="Homeodomain-like"/>
    <property type="match status" value="1"/>
</dbReference>
<keyword evidence="2 4" id="KW-0238">DNA-binding</keyword>
<evidence type="ECO:0000256" key="2">
    <source>
        <dbReference type="ARBA" id="ARBA00023125"/>
    </source>
</evidence>
<organism evidence="6 7">
    <name type="scientific">Streptomyces albipurpureus</name>
    <dbReference type="NCBI Taxonomy" id="2897419"/>
    <lineage>
        <taxon>Bacteria</taxon>
        <taxon>Bacillati</taxon>
        <taxon>Actinomycetota</taxon>
        <taxon>Actinomycetes</taxon>
        <taxon>Kitasatosporales</taxon>
        <taxon>Streptomycetaceae</taxon>
        <taxon>Streptomyces</taxon>
    </lineage>
</organism>
<evidence type="ECO:0000256" key="4">
    <source>
        <dbReference type="PROSITE-ProRule" id="PRU00335"/>
    </source>
</evidence>
<comment type="caution">
    <text evidence="6">The sequence shown here is derived from an EMBL/GenBank/DDBJ whole genome shotgun (WGS) entry which is preliminary data.</text>
</comment>
<protein>
    <submittedName>
        <fullName evidence="6">TetR/AcrR family transcriptional regulator</fullName>
    </submittedName>
</protein>
<dbReference type="EMBL" id="JAMQAW010000002">
    <property type="protein sequence ID" value="MCM2387285.1"/>
    <property type="molecule type" value="Genomic_DNA"/>
</dbReference>
<reference evidence="6" key="1">
    <citation type="submission" date="2022-06" db="EMBL/GenBank/DDBJ databases">
        <title>Genome public.</title>
        <authorList>
            <person name="Sun Q."/>
        </authorList>
    </citation>
    <scope>NUCLEOTIDE SEQUENCE</scope>
    <source>
        <strain evidence="6">CWNU-1</strain>
    </source>
</reference>
<accession>A0ABT0UFV8</accession>
<dbReference type="InterPro" id="IPR001647">
    <property type="entry name" value="HTH_TetR"/>
</dbReference>
<feature type="domain" description="HTH tetR-type" evidence="5">
    <location>
        <begin position="9"/>
        <end position="69"/>
    </location>
</feature>
<dbReference type="Proteomes" id="UP001431429">
    <property type="component" value="Unassembled WGS sequence"/>
</dbReference>